<proteinExistence type="predicted"/>
<gene>
    <name evidence="1" type="ORF">OIK44_24355</name>
</gene>
<keyword evidence="2" id="KW-1185">Reference proteome</keyword>
<dbReference type="EMBL" id="JAQQXR010000017">
    <property type="protein sequence ID" value="MDC8760722.1"/>
    <property type="molecule type" value="Genomic_DNA"/>
</dbReference>
<dbReference type="RefSeq" id="WP_273674685.1">
    <property type="nucleotide sequence ID" value="NZ_JAQQXR010000017.1"/>
</dbReference>
<dbReference type="Gene3D" id="3.40.1440.10">
    <property type="entry name" value="GIY-YIG endonuclease"/>
    <property type="match status" value="1"/>
</dbReference>
<sequence length="116" mass="12843">MNRSRQAELKSSYKLNPPEMGVFAIRHVASGKMLLDRSTNLPAILNRHRFELTLGRHRNAALLADWKRDGAAGFRFEVLGTVEPSGDPGFDAEAELDALLGLHLEMCPRGAPLSYL</sequence>
<protein>
    <submittedName>
        <fullName evidence="1">GIY-YIG nuclease family protein</fullName>
    </submittedName>
</protein>
<dbReference type="CDD" id="cd10451">
    <property type="entry name" value="GIY-YIG_LuxR_like"/>
    <property type="match status" value="1"/>
</dbReference>
<comment type="caution">
    <text evidence="1">The sequence shown here is derived from an EMBL/GenBank/DDBJ whole genome shotgun (WGS) entry which is preliminary data.</text>
</comment>
<dbReference type="Proteomes" id="UP001221208">
    <property type="component" value="Unassembled WGS sequence"/>
</dbReference>
<reference evidence="1 2" key="1">
    <citation type="submission" date="2022-10" db="EMBL/GenBank/DDBJ databases">
        <title>Janthinobacterium sp. hw3 Genome sequencing.</title>
        <authorList>
            <person name="Park S."/>
        </authorList>
    </citation>
    <scope>NUCLEOTIDE SEQUENCE [LARGE SCALE GENOMIC DNA]</scope>
    <source>
        <strain evidence="2">hw3</strain>
    </source>
</reference>
<evidence type="ECO:0000313" key="2">
    <source>
        <dbReference type="Proteomes" id="UP001221208"/>
    </source>
</evidence>
<accession>A0ABT5KA62</accession>
<evidence type="ECO:0000313" key="1">
    <source>
        <dbReference type="EMBL" id="MDC8760722.1"/>
    </source>
</evidence>
<dbReference type="InterPro" id="IPR035901">
    <property type="entry name" value="GIY-YIG_endonuc_sf"/>
</dbReference>
<name>A0ABT5KA62_9BURK</name>
<organism evidence="1 2">
    <name type="scientific">Janthinobacterium fluminis</name>
    <dbReference type="NCBI Taxonomy" id="2987524"/>
    <lineage>
        <taxon>Bacteria</taxon>
        <taxon>Pseudomonadati</taxon>
        <taxon>Pseudomonadota</taxon>
        <taxon>Betaproteobacteria</taxon>
        <taxon>Burkholderiales</taxon>
        <taxon>Oxalobacteraceae</taxon>
        <taxon>Janthinobacterium</taxon>
    </lineage>
</organism>